<dbReference type="Pfam" id="PF00989">
    <property type="entry name" value="PAS"/>
    <property type="match status" value="1"/>
</dbReference>
<dbReference type="OrthoDB" id="290376at2"/>
<feature type="domain" description="PAS" evidence="8">
    <location>
        <begin position="69"/>
        <end position="113"/>
    </location>
</feature>
<evidence type="ECO:0000313" key="10">
    <source>
        <dbReference type="EMBL" id="QDT91524.1"/>
    </source>
</evidence>
<feature type="domain" description="PAS" evidence="8">
    <location>
        <begin position="366"/>
        <end position="390"/>
    </location>
</feature>
<dbReference type="SUPFAM" id="SSF55785">
    <property type="entry name" value="PYP-like sensor domain (PAS domain)"/>
    <property type="match status" value="5"/>
</dbReference>
<dbReference type="InterPro" id="IPR052155">
    <property type="entry name" value="Biofilm_reg_signaling"/>
</dbReference>
<dbReference type="PROSITE" id="PS50112">
    <property type="entry name" value="PAS"/>
    <property type="match status" value="4"/>
</dbReference>
<evidence type="ECO:0000256" key="6">
    <source>
        <dbReference type="ARBA" id="ARBA00070616"/>
    </source>
</evidence>
<keyword evidence="3" id="KW-0418">Kinase</keyword>
<dbReference type="PANTHER" id="PTHR44757:SF2">
    <property type="entry name" value="BIOFILM ARCHITECTURE MAINTENANCE PROTEIN MBAA"/>
    <property type="match status" value="1"/>
</dbReference>
<accession>A0A517VET8</accession>
<dbReference type="InterPro" id="IPR001610">
    <property type="entry name" value="PAC"/>
</dbReference>
<feature type="coiled-coil region" evidence="7">
    <location>
        <begin position="38"/>
        <end position="72"/>
    </location>
</feature>
<dbReference type="Pfam" id="PF08447">
    <property type="entry name" value="PAS_3"/>
    <property type="match status" value="1"/>
</dbReference>
<feature type="domain" description="PAC" evidence="9">
    <location>
        <begin position="142"/>
        <end position="194"/>
    </location>
</feature>
<feature type="domain" description="PAC" evidence="9">
    <location>
        <begin position="273"/>
        <end position="325"/>
    </location>
</feature>
<keyword evidence="4" id="KW-0067">ATP-binding</keyword>
<gene>
    <name evidence="10" type="primary">fixL_2</name>
    <name evidence="10" type="ORF">Pan161_31830</name>
</gene>
<dbReference type="GO" id="GO:0005524">
    <property type="term" value="F:ATP binding"/>
    <property type="evidence" value="ECO:0007669"/>
    <property type="project" value="UniProtKB-KW"/>
</dbReference>
<dbReference type="InterPro" id="IPR013655">
    <property type="entry name" value="PAS_fold_3"/>
</dbReference>
<dbReference type="InterPro" id="IPR000014">
    <property type="entry name" value="PAS"/>
</dbReference>
<dbReference type="InterPro" id="IPR035965">
    <property type="entry name" value="PAS-like_dom_sf"/>
</dbReference>
<reference evidence="10 11" key="1">
    <citation type="submission" date="2019-02" db="EMBL/GenBank/DDBJ databases">
        <title>Deep-cultivation of Planctomycetes and their phenomic and genomic characterization uncovers novel biology.</title>
        <authorList>
            <person name="Wiegand S."/>
            <person name="Jogler M."/>
            <person name="Boedeker C."/>
            <person name="Pinto D."/>
            <person name="Vollmers J."/>
            <person name="Rivas-Marin E."/>
            <person name="Kohn T."/>
            <person name="Peeters S.H."/>
            <person name="Heuer A."/>
            <person name="Rast P."/>
            <person name="Oberbeckmann S."/>
            <person name="Bunk B."/>
            <person name="Jeske O."/>
            <person name="Meyerdierks A."/>
            <person name="Storesund J.E."/>
            <person name="Kallscheuer N."/>
            <person name="Luecker S."/>
            <person name="Lage O.M."/>
            <person name="Pohl T."/>
            <person name="Merkel B.J."/>
            <person name="Hornburger P."/>
            <person name="Mueller R.-W."/>
            <person name="Bruemmer F."/>
            <person name="Labrenz M."/>
            <person name="Spormann A.M."/>
            <person name="Op den Camp H."/>
            <person name="Overmann J."/>
            <person name="Amann R."/>
            <person name="Jetten M.S.M."/>
            <person name="Mascher T."/>
            <person name="Medema M.H."/>
            <person name="Devos D.P."/>
            <person name="Kaster A.-K."/>
            <person name="Ovreas L."/>
            <person name="Rohde M."/>
            <person name="Galperin M.Y."/>
            <person name="Jogler C."/>
        </authorList>
    </citation>
    <scope>NUCLEOTIDE SEQUENCE [LARGE SCALE GENOMIC DNA]</scope>
    <source>
        <strain evidence="10 11">Pan161</strain>
    </source>
</reference>
<feature type="domain" description="PAC" evidence="9">
    <location>
        <begin position="418"/>
        <end position="470"/>
    </location>
</feature>
<protein>
    <recommendedName>
        <fullName evidence="6">Sensor protein FixL</fullName>
    </recommendedName>
</protein>
<evidence type="ECO:0000259" key="8">
    <source>
        <dbReference type="PROSITE" id="PS50112"/>
    </source>
</evidence>
<dbReference type="FunFam" id="3.30.450.20:FF:000060">
    <property type="entry name" value="Sensor protein FixL"/>
    <property type="match status" value="1"/>
</dbReference>
<name>A0A517VET8_9PLAN</name>
<dbReference type="Gene3D" id="3.30.450.20">
    <property type="entry name" value="PAS domain"/>
    <property type="match status" value="5"/>
</dbReference>
<dbReference type="PANTHER" id="PTHR44757">
    <property type="entry name" value="DIGUANYLATE CYCLASE DGCP"/>
    <property type="match status" value="1"/>
</dbReference>
<dbReference type="AlphaFoldDB" id="A0A517VET8"/>
<keyword evidence="1 10" id="KW-0808">Transferase</keyword>
<dbReference type="NCBIfam" id="TIGR00229">
    <property type="entry name" value="sensory_box"/>
    <property type="match status" value="5"/>
</dbReference>
<comment type="function">
    <text evidence="5">Putative oxygen sensor; modulates the activity of FixJ, a transcriptional activator of nitrogen fixation fixK gene. FixL probably acts as a kinase that phosphorylates FixJ.</text>
</comment>
<organism evidence="10 11">
    <name type="scientific">Gimesia algae</name>
    <dbReference type="NCBI Taxonomy" id="2527971"/>
    <lineage>
        <taxon>Bacteria</taxon>
        <taxon>Pseudomonadati</taxon>
        <taxon>Planctomycetota</taxon>
        <taxon>Planctomycetia</taxon>
        <taxon>Planctomycetales</taxon>
        <taxon>Planctomycetaceae</taxon>
        <taxon>Gimesia</taxon>
    </lineage>
</organism>
<dbReference type="Proteomes" id="UP000316855">
    <property type="component" value="Chromosome"/>
</dbReference>
<evidence type="ECO:0000256" key="7">
    <source>
        <dbReference type="SAM" id="Coils"/>
    </source>
</evidence>
<feature type="domain" description="PAS" evidence="8">
    <location>
        <begin position="597"/>
        <end position="668"/>
    </location>
</feature>
<keyword evidence="11" id="KW-1185">Reference proteome</keyword>
<dbReference type="PROSITE" id="PS50113">
    <property type="entry name" value="PAC"/>
    <property type="match status" value="4"/>
</dbReference>
<dbReference type="RefSeq" id="WP_145228468.1">
    <property type="nucleotide sequence ID" value="NZ_CP036343.1"/>
</dbReference>
<dbReference type="InterPro" id="IPR013767">
    <property type="entry name" value="PAS_fold"/>
</dbReference>
<dbReference type="Pfam" id="PF13426">
    <property type="entry name" value="PAS_9"/>
    <property type="match status" value="3"/>
</dbReference>
<dbReference type="CDD" id="cd00130">
    <property type="entry name" value="PAS"/>
    <property type="match status" value="5"/>
</dbReference>
<evidence type="ECO:0000256" key="4">
    <source>
        <dbReference type="ARBA" id="ARBA00022840"/>
    </source>
</evidence>
<dbReference type="GO" id="GO:0006355">
    <property type="term" value="P:regulation of DNA-templated transcription"/>
    <property type="evidence" value="ECO:0007669"/>
    <property type="project" value="InterPro"/>
</dbReference>
<evidence type="ECO:0000256" key="5">
    <source>
        <dbReference type="ARBA" id="ARBA00059827"/>
    </source>
</evidence>
<dbReference type="InterPro" id="IPR000700">
    <property type="entry name" value="PAS-assoc_C"/>
</dbReference>
<evidence type="ECO:0000256" key="2">
    <source>
        <dbReference type="ARBA" id="ARBA00022741"/>
    </source>
</evidence>
<dbReference type="KEGG" id="gax:Pan161_31830"/>
<dbReference type="GO" id="GO:0016301">
    <property type="term" value="F:kinase activity"/>
    <property type="evidence" value="ECO:0007669"/>
    <property type="project" value="UniProtKB-KW"/>
</dbReference>
<dbReference type="EMBL" id="CP036343">
    <property type="protein sequence ID" value="QDT91524.1"/>
    <property type="molecule type" value="Genomic_DNA"/>
</dbReference>
<evidence type="ECO:0000256" key="1">
    <source>
        <dbReference type="ARBA" id="ARBA00022679"/>
    </source>
</evidence>
<evidence type="ECO:0000313" key="11">
    <source>
        <dbReference type="Proteomes" id="UP000316855"/>
    </source>
</evidence>
<keyword evidence="7" id="KW-0175">Coiled coil</keyword>
<feature type="domain" description="PAS" evidence="8">
    <location>
        <begin position="471"/>
        <end position="523"/>
    </location>
</feature>
<feature type="domain" description="PAC" evidence="9">
    <location>
        <begin position="671"/>
        <end position="723"/>
    </location>
</feature>
<dbReference type="SMART" id="SM00086">
    <property type="entry name" value="PAC"/>
    <property type="match status" value="4"/>
</dbReference>
<proteinExistence type="predicted"/>
<evidence type="ECO:0000259" key="9">
    <source>
        <dbReference type="PROSITE" id="PS50113"/>
    </source>
</evidence>
<dbReference type="SMART" id="SM00091">
    <property type="entry name" value="PAS"/>
    <property type="match status" value="4"/>
</dbReference>
<keyword evidence="2" id="KW-0547">Nucleotide-binding</keyword>
<evidence type="ECO:0000256" key="3">
    <source>
        <dbReference type="ARBA" id="ARBA00022777"/>
    </source>
</evidence>
<sequence length="759" mass="85924">MARKQNDASNPPKTLRERAEAMLRKSRDDVADMGTEEIQALVHELQVHQMELEIQNEELRQSQHELAESHDRYADLYDFAPVGYVTFDEDGEILEANLAAASLFGVERQNFLGVKLSRFVIQDSQDTFYLHEQAVFSSEAKQSCELAMHKLDGTQLFVQMESIRFQDPTTHAKRCRTALNDITERKHAELKLSESERRFRRLTTAVTDYIFTVRLENGKATETIHESNCFAVTGYTAEEFTTNPMLWISMVPEDDRAIVNQQVSIILSRQEAPLIEHRIRRKDGQIRWVWNVSVAQYDSVGQLASYDGLIRDITEQKESEGKIQRLNETLEQRVADQTHEVKLLAEAMANLAEGVMITGGNLHWPGPQIKYVNEAMCQMTGYRAEELIGQPPRILQGENSNKAIIKRLRNDLLKKRPHLCEIVNHRKDGTPYNAELFISPMFDTEGNHTDFVTILRDATDRKLKERLLQESVERIRAILNGTADAIVTIDSKGLIVAANSAAELLFGYTLDELINTNVSILMPPPYCDEHDGYITRYLETGEARIIGVGRELVGRRKDGTIFPMELAVAAVDHLGLFTGVIHNISDRKAAEESLRRAHALSESIIDTAQAIIVVLDTGGHILRINSFLEQLTEYTQNEVQGRDWCETFIPAEQRDWIRKLFEDTSNGNSTGENVNSIVTKSGDHRKINWRSTTLKNDDHNVIGIISVGTDITELNLTQEKLLQAGRLSAIGEAMTGLTHESRNALARSQANLRRVSRRL</sequence>